<dbReference type="Pfam" id="PF04199">
    <property type="entry name" value="Cyclase"/>
    <property type="match status" value="1"/>
</dbReference>
<gene>
    <name evidence="2" type="ORF">GSLYS_00012735001</name>
</gene>
<dbReference type="AlphaFoldDB" id="A0AAV2HXM0"/>
<dbReference type="PANTHER" id="PTHR31118">
    <property type="entry name" value="CYCLASE-LIKE PROTEIN 2"/>
    <property type="match status" value="1"/>
</dbReference>
<comment type="caution">
    <text evidence="2">The sequence shown here is derived from an EMBL/GenBank/DDBJ whole genome shotgun (WGS) entry which is preliminary data.</text>
</comment>
<keyword evidence="3" id="KW-1185">Reference proteome</keyword>
<proteinExistence type="inferred from homology"/>
<dbReference type="Gene3D" id="3.50.30.50">
    <property type="entry name" value="Putative cyclase"/>
    <property type="match status" value="1"/>
</dbReference>
<evidence type="ECO:0000256" key="1">
    <source>
        <dbReference type="ARBA" id="ARBA00007865"/>
    </source>
</evidence>
<sequence length="150" mass="16366">LVSWESVHGAIPNGAFVFMWSGWDVRYPDPYRTFNTATPNDSTTFHFPGFHPDAVTWLLKNRRISMIGVDTPSVDYGQTEVYDVHQIVGKANVMGLENVNNLGRIPASGATIIASPVKLFDGSGAPIRILALVTGSQEYSNACPKCSTYS</sequence>
<evidence type="ECO:0000313" key="2">
    <source>
        <dbReference type="EMBL" id="CAL1538914.1"/>
    </source>
</evidence>
<feature type="non-terminal residue" evidence="2">
    <location>
        <position position="1"/>
    </location>
</feature>
<dbReference type="GO" id="GO:0004061">
    <property type="term" value="F:arylformamidase activity"/>
    <property type="evidence" value="ECO:0007669"/>
    <property type="project" value="InterPro"/>
</dbReference>
<dbReference type="PANTHER" id="PTHR31118:SF12">
    <property type="entry name" value="CYCLASE-LIKE PROTEIN 2"/>
    <property type="match status" value="1"/>
</dbReference>
<name>A0AAV2HXM0_LYMST</name>
<reference evidence="2 3" key="1">
    <citation type="submission" date="2024-04" db="EMBL/GenBank/DDBJ databases">
        <authorList>
            <consortium name="Genoscope - CEA"/>
            <person name="William W."/>
        </authorList>
    </citation>
    <scope>NUCLEOTIDE SEQUENCE [LARGE SCALE GENOMIC DNA]</scope>
</reference>
<accession>A0AAV2HXM0</accession>
<dbReference type="EMBL" id="CAXITT010000318">
    <property type="protein sequence ID" value="CAL1538914.1"/>
    <property type="molecule type" value="Genomic_DNA"/>
</dbReference>
<comment type="similarity">
    <text evidence="1">Belongs to the Cyclase 1 superfamily.</text>
</comment>
<dbReference type="GO" id="GO:0019441">
    <property type="term" value="P:L-tryptophan catabolic process to kynurenine"/>
    <property type="evidence" value="ECO:0007669"/>
    <property type="project" value="InterPro"/>
</dbReference>
<organism evidence="2 3">
    <name type="scientific">Lymnaea stagnalis</name>
    <name type="common">Great pond snail</name>
    <name type="synonym">Helix stagnalis</name>
    <dbReference type="NCBI Taxonomy" id="6523"/>
    <lineage>
        <taxon>Eukaryota</taxon>
        <taxon>Metazoa</taxon>
        <taxon>Spiralia</taxon>
        <taxon>Lophotrochozoa</taxon>
        <taxon>Mollusca</taxon>
        <taxon>Gastropoda</taxon>
        <taxon>Heterobranchia</taxon>
        <taxon>Euthyneura</taxon>
        <taxon>Panpulmonata</taxon>
        <taxon>Hygrophila</taxon>
        <taxon>Lymnaeoidea</taxon>
        <taxon>Lymnaeidae</taxon>
        <taxon>Lymnaea</taxon>
    </lineage>
</organism>
<dbReference type="InterPro" id="IPR037175">
    <property type="entry name" value="KFase_sf"/>
</dbReference>
<dbReference type="Proteomes" id="UP001497497">
    <property type="component" value="Unassembled WGS sequence"/>
</dbReference>
<dbReference type="SUPFAM" id="SSF102198">
    <property type="entry name" value="Putative cyclase"/>
    <property type="match status" value="1"/>
</dbReference>
<dbReference type="InterPro" id="IPR007325">
    <property type="entry name" value="KFase/CYL"/>
</dbReference>
<protein>
    <submittedName>
        <fullName evidence="2">Uncharacterized protein</fullName>
    </submittedName>
</protein>
<evidence type="ECO:0000313" key="3">
    <source>
        <dbReference type="Proteomes" id="UP001497497"/>
    </source>
</evidence>